<protein>
    <recommendedName>
        <fullName evidence="5">Glycosyltransferase</fullName>
        <ecNumber evidence="5">2.4.1.-</ecNumber>
    </recommendedName>
</protein>
<dbReference type="PANTHER" id="PTHR48044:SF22">
    <property type="entry name" value="GLYCOSYLTRANSFERASE"/>
    <property type="match status" value="1"/>
</dbReference>
<dbReference type="Proteomes" id="UP001567538">
    <property type="component" value="Unassembled WGS sequence"/>
</dbReference>
<sequence>MFRMKKENLSPMENHNSSQVTVVMVPLAAQGHLNQLLHLSRLIAAHNIPVHYVGSVTHIRQAKLRLHGWDLSNIHFIEFPIPTFTTPPPDHSASHKFPSQLVPALTATTHLRHPVHAFVGGLSAAFRRVIVIYDALMAYVVQDMASIHNAHCYLFRSFSCFCTCSWEAQEWSDLPIPPAAAGSLNQVPSVKGYYSKEFQDFLDLQFGAKEVSCGEIINSCREIEGLYLDLWAQGIYKKGGLTLWAMGPFNPAKIPRKTDHECLKWLNKQPQNSVIFISFGTTTTFSDEQMGEIAAGLERSKQRFIWVARGADKGDIFTGNSQQQQQLPEGFEERVRKRGIVVREWAPQMEILGHRSTGGFMSHCGWNSCLESITSGVPMAAWPMHSDQPANAVLVARVLGIGVEVESWTRQGTGVVAAGRVEEVVNRLMLSTEGNGMRKRAAELGAKIRNSILQSEQIESFIAHITNT</sequence>
<dbReference type="Gene3D" id="3.40.50.2000">
    <property type="entry name" value="Glycogen Phosphorylase B"/>
    <property type="match status" value="2"/>
</dbReference>
<dbReference type="Pfam" id="PF00201">
    <property type="entry name" value="UDPGT"/>
    <property type="match status" value="1"/>
</dbReference>
<evidence type="ECO:0000256" key="3">
    <source>
        <dbReference type="ARBA" id="ARBA00022679"/>
    </source>
</evidence>
<reference evidence="7 8" key="1">
    <citation type="submission" date="2024-06" db="EMBL/GenBank/DDBJ databases">
        <title>A chromosome level genome sequence of Diviner's sage (Salvia divinorum).</title>
        <authorList>
            <person name="Ford S.A."/>
            <person name="Ro D.-K."/>
            <person name="Ness R.W."/>
            <person name="Phillips M.A."/>
        </authorList>
    </citation>
    <scope>NUCLEOTIDE SEQUENCE [LARGE SCALE GENOMIC DNA]</scope>
    <source>
        <strain evidence="7">SAF-2024a</strain>
        <tissue evidence="7">Leaf</tissue>
    </source>
</reference>
<evidence type="ECO:0000259" key="6">
    <source>
        <dbReference type="Pfam" id="PF26168"/>
    </source>
</evidence>
<dbReference type="AlphaFoldDB" id="A0ABD1H0K8"/>
<dbReference type="SUPFAM" id="SSF53756">
    <property type="entry name" value="UDP-Glycosyltransferase/glycogen phosphorylase"/>
    <property type="match status" value="1"/>
</dbReference>
<dbReference type="Pfam" id="PF26168">
    <property type="entry name" value="Glyco_transf_N"/>
    <property type="match status" value="1"/>
</dbReference>
<comment type="caution">
    <text evidence="7">The sequence shown here is derived from an EMBL/GenBank/DDBJ whole genome shotgun (WGS) entry which is preliminary data.</text>
</comment>
<dbReference type="GO" id="GO:0016138">
    <property type="term" value="P:glycoside biosynthetic process"/>
    <property type="evidence" value="ECO:0007669"/>
    <property type="project" value="UniProtKB-ARBA"/>
</dbReference>
<evidence type="ECO:0000256" key="2">
    <source>
        <dbReference type="ARBA" id="ARBA00022676"/>
    </source>
</evidence>
<evidence type="ECO:0000256" key="4">
    <source>
        <dbReference type="RuleBase" id="RU003718"/>
    </source>
</evidence>
<feature type="domain" description="Glycosyltransferase N-terminal" evidence="6">
    <location>
        <begin position="19"/>
        <end position="251"/>
    </location>
</feature>
<dbReference type="InterPro" id="IPR002213">
    <property type="entry name" value="UDP_glucos_trans"/>
</dbReference>
<dbReference type="EMBL" id="JBEAFC010000007">
    <property type="protein sequence ID" value="KAL1549937.1"/>
    <property type="molecule type" value="Genomic_DNA"/>
</dbReference>
<keyword evidence="8" id="KW-1185">Reference proteome</keyword>
<evidence type="ECO:0000313" key="7">
    <source>
        <dbReference type="EMBL" id="KAL1549937.1"/>
    </source>
</evidence>
<dbReference type="EC" id="2.4.1.-" evidence="5"/>
<dbReference type="PANTHER" id="PTHR48044">
    <property type="entry name" value="GLYCOSYLTRANSFERASE"/>
    <property type="match status" value="1"/>
</dbReference>
<keyword evidence="2 4" id="KW-0328">Glycosyltransferase</keyword>
<dbReference type="CDD" id="cd03784">
    <property type="entry name" value="GT1_Gtf-like"/>
    <property type="match status" value="1"/>
</dbReference>
<accession>A0ABD1H0K8</accession>
<dbReference type="FunFam" id="3.40.50.2000:FF:000060">
    <property type="entry name" value="Glycosyltransferase"/>
    <property type="match status" value="1"/>
</dbReference>
<comment type="similarity">
    <text evidence="1 4">Belongs to the UDP-glycosyltransferase family.</text>
</comment>
<dbReference type="FunFam" id="3.40.50.2000:FF:000238">
    <property type="entry name" value="Glycosyltransferase"/>
    <property type="match status" value="1"/>
</dbReference>
<dbReference type="PROSITE" id="PS00375">
    <property type="entry name" value="UDPGT"/>
    <property type="match status" value="1"/>
</dbReference>
<evidence type="ECO:0000256" key="5">
    <source>
        <dbReference type="RuleBase" id="RU362057"/>
    </source>
</evidence>
<gene>
    <name evidence="7" type="ORF">AAHA92_17960</name>
</gene>
<evidence type="ECO:0000313" key="8">
    <source>
        <dbReference type="Proteomes" id="UP001567538"/>
    </source>
</evidence>
<name>A0ABD1H0K8_SALDI</name>
<dbReference type="GO" id="GO:0009690">
    <property type="term" value="P:cytokinin metabolic process"/>
    <property type="evidence" value="ECO:0007669"/>
    <property type="project" value="UniProtKB-ARBA"/>
</dbReference>
<dbReference type="InterPro" id="IPR058980">
    <property type="entry name" value="Glyco_transf_N"/>
</dbReference>
<dbReference type="GO" id="GO:0050404">
    <property type="term" value="F:zeatin O-beta-D-xylosyltransferase activity"/>
    <property type="evidence" value="ECO:0007669"/>
    <property type="project" value="UniProtKB-ARBA"/>
</dbReference>
<organism evidence="7 8">
    <name type="scientific">Salvia divinorum</name>
    <name type="common">Maria pastora</name>
    <name type="synonym">Diviner's sage</name>
    <dbReference type="NCBI Taxonomy" id="28513"/>
    <lineage>
        <taxon>Eukaryota</taxon>
        <taxon>Viridiplantae</taxon>
        <taxon>Streptophyta</taxon>
        <taxon>Embryophyta</taxon>
        <taxon>Tracheophyta</taxon>
        <taxon>Spermatophyta</taxon>
        <taxon>Magnoliopsida</taxon>
        <taxon>eudicotyledons</taxon>
        <taxon>Gunneridae</taxon>
        <taxon>Pentapetalae</taxon>
        <taxon>asterids</taxon>
        <taxon>lamiids</taxon>
        <taxon>Lamiales</taxon>
        <taxon>Lamiaceae</taxon>
        <taxon>Nepetoideae</taxon>
        <taxon>Mentheae</taxon>
        <taxon>Salviinae</taxon>
        <taxon>Salvia</taxon>
        <taxon>Salvia subgen. Calosphace</taxon>
    </lineage>
</organism>
<evidence type="ECO:0000256" key="1">
    <source>
        <dbReference type="ARBA" id="ARBA00009995"/>
    </source>
</evidence>
<proteinExistence type="inferred from homology"/>
<keyword evidence="3 4" id="KW-0808">Transferase</keyword>
<dbReference type="InterPro" id="IPR035595">
    <property type="entry name" value="UDP_glycos_trans_CS"/>
</dbReference>